<dbReference type="Proteomes" id="UP000012073">
    <property type="component" value="Unassembled WGS sequence"/>
</dbReference>
<reference evidence="2" key="1">
    <citation type="journal article" date="2013" name="Proc. Natl. Acad. Sci. U.S.A.">
        <title>Genome structure and metabolic features in the red seaweed Chondrus crispus shed light on evolution of the Archaeplastida.</title>
        <authorList>
            <person name="Collen J."/>
            <person name="Porcel B."/>
            <person name="Carre W."/>
            <person name="Ball S.G."/>
            <person name="Chaparro C."/>
            <person name="Tonon T."/>
            <person name="Barbeyron T."/>
            <person name="Michel G."/>
            <person name="Noel B."/>
            <person name="Valentin K."/>
            <person name="Elias M."/>
            <person name="Artiguenave F."/>
            <person name="Arun A."/>
            <person name="Aury J.M."/>
            <person name="Barbosa-Neto J.F."/>
            <person name="Bothwell J.H."/>
            <person name="Bouget F.Y."/>
            <person name="Brillet L."/>
            <person name="Cabello-Hurtado F."/>
            <person name="Capella-Gutierrez S."/>
            <person name="Charrier B."/>
            <person name="Cladiere L."/>
            <person name="Cock J.M."/>
            <person name="Coelho S.M."/>
            <person name="Colleoni C."/>
            <person name="Czjzek M."/>
            <person name="Da Silva C."/>
            <person name="Delage L."/>
            <person name="Denoeud F."/>
            <person name="Deschamps P."/>
            <person name="Dittami S.M."/>
            <person name="Gabaldon T."/>
            <person name="Gachon C.M."/>
            <person name="Groisillier A."/>
            <person name="Herve C."/>
            <person name="Jabbari K."/>
            <person name="Katinka M."/>
            <person name="Kloareg B."/>
            <person name="Kowalczyk N."/>
            <person name="Labadie K."/>
            <person name="Leblanc C."/>
            <person name="Lopez P.J."/>
            <person name="McLachlan D.H."/>
            <person name="Meslet-Cladiere L."/>
            <person name="Moustafa A."/>
            <person name="Nehr Z."/>
            <person name="Nyvall Collen P."/>
            <person name="Panaud O."/>
            <person name="Partensky F."/>
            <person name="Poulain J."/>
            <person name="Rensing S.A."/>
            <person name="Rousvoal S."/>
            <person name="Samson G."/>
            <person name="Symeonidi A."/>
            <person name="Weissenbach J."/>
            <person name="Zambounis A."/>
            <person name="Wincker P."/>
            <person name="Boyen C."/>
        </authorList>
    </citation>
    <scope>NUCLEOTIDE SEQUENCE [LARGE SCALE GENOMIC DNA]</scope>
    <source>
        <strain evidence="2">cv. Stackhouse</strain>
    </source>
</reference>
<organism evidence="1 2">
    <name type="scientific">Chondrus crispus</name>
    <name type="common">Carrageen Irish moss</name>
    <name type="synonym">Polymorpha crispa</name>
    <dbReference type="NCBI Taxonomy" id="2769"/>
    <lineage>
        <taxon>Eukaryota</taxon>
        <taxon>Rhodophyta</taxon>
        <taxon>Florideophyceae</taxon>
        <taxon>Rhodymeniophycidae</taxon>
        <taxon>Gigartinales</taxon>
        <taxon>Gigartinaceae</taxon>
        <taxon>Chondrus</taxon>
    </lineage>
</organism>
<proteinExistence type="predicted"/>
<evidence type="ECO:0000313" key="2">
    <source>
        <dbReference type="Proteomes" id="UP000012073"/>
    </source>
</evidence>
<gene>
    <name evidence="1" type="ORF">CHC_T00007774001</name>
</gene>
<evidence type="ECO:0000313" key="1">
    <source>
        <dbReference type="EMBL" id="CDF41249.1"/>
    </source>
</evidence>
<accession>R7QSY3</accession>
<sequence>MDRVVTFSANWIEHGSSNLHSIAGEIPREGAKNDKVLQWKLQCGH</sequence>
<protein>
    <submittedName>
        <fullName evidence="1">Uncharacterized protein</fullName>
    </submittedName>
</protein>
<keyword evidence="2" id="KW-1185">Reference proteome</keyword>
<dbReference type="GeneID" id="17319258"/>
<dbReference type="Gramene" id="CDF41249">
    <property type="protein sequence ID" value="CDF41249"/>
    <property type="gene ID" value="CHC_T00007774001"/>
</dbReference>
<dbReference type="RefSeq" id="XP_005711543.1">
    <property type="nucleotide sequence ID" value="XM_005711486.1"/>
</dbReference>
<name>R7QSY3_CHOCR</name>
<dbReference type="EMBL" id="HG002333">
    <property type="protein sequence ID" value="CDF41249.1"/>
    <property type="molecule type" value="Genomic_DNA"/>
</dbReference>
<dbReference type="AlphaFoldDB" id="R7QSY3"/>
<dbReference type="KEGG" id="ccp:CHC_T00007774001"/>